<dbReference type="GO" id="GO:0003677">
    <property type="term" value="F:DNA binding"/>
    <property type="evidence" value="ECO:0007669"/>
    <property type="project" value="UniProtKB-KW"/>
</dbReference>
<reference evidence="1 2" key="1">
    <citation type="journal article" date="2012" name="J. Bacteriol.">
        <title>Genome Sequence of the Alkane-Degrading Bacterium Alcanivorax hongdengensis Type Strain A-11-3.</title>
        <authorList>
            <person name="Lai Q."/>
            <person name="Shao Z."/>
        </authorList>
    </citation>
    <scope>NUCLEOTIDE SEQUENCE [LARGE SCALE GENOMIC DNA]</scope>
    <source>
        <strain evidence="1 2">A-11-3</strain>
    </source>
</reference>
<dbReference type="eggNOG" id="COG3311">
    <property type="taxonomic scope" value="Bacteria"/>
</dbReference>
<dbReference type="RefSeq" id="WP_008929375.1">
    <property type="nucleotide sequence ID" value="NZ_AMRJ01000016.1"/>
</dbReference>
<dbReference type="PATRIC" id="fig|1177179.3.peg.2193"/>
<name>L0WD37_9GAMM</name>
<dbReference type="Gene3D" id="1.10.238.160">
    <property type="match status" value="1"/>
</dbReference>
<evidence type="ECO:0000313" key="2">
    <source>
        <dbReference type="Proteomes" id="UP000010164"/>
    </source>
</evidence>
<proteinExistence type="predicted"/>
<dbReference type="PANTHER" id="PTHR36154">
    <property type="entry name" value="DNA-BINDING TRANSCRIPTIONAL ACTIVATOR ALPA"/>
    <property type="match status" value="1"/>
</dbReference>
<dbReference type="STRING" id="1177179.A11A3_10991"/>
<dbReference type="Pfam" id="PF05930">
    <property type="entry name" value="Phage_AlpA"/>
    <property type="match status" value="1"/>
</dbReference>
<organism evidence="1 2">
    <name type="scientific">Alcanivorax hongdengensis A-11-3</name>
    <dbReference type="NCBI Taxonomy" id="1177179"/>
    <lineage>
        <taxon>Bacteria</taxon>
        <taxon>Pseudomonadati</taxon>
        <taxon>Pseudomonadota</taxon>
        <taxon>Gammaproteobacteria</taxon>
        <taxon>Oceanospirillales</taxon>
        <taxon>Alcanivoracaceae</taxon>
        <taxon>Alcanivorax</taxon>
    </lineage>
</organism>
<comment type="caution">
    <text evidence="1">The sequence shown here is derived from an EMBL/GenBank/DDBJ whole genome shotgun (WGS) entry which is preliminary data.</text>
</comment>
<dbReference type="AlphaFoldDB" id="L0WD37"/>
<dbReference type="SUPFAM" id="SSF46955">
    <property type="entry name" value="Putative DNA-binding domain"/>
    <property type="match status" value="1"/>
</dbReference>
<gene>
    <name evidence="1" type="ORF">A11A3_10991</name>
</gene>
<dbReference type="PANTHER" id="PTHR36154:SF1">
    <property type="entry name" value="DNA-BINDING TRANSCRIPTIONAL ACTIVATOR ALPA"/>
    <property type="match status" value="1"/>
</dbReference>
<sequence>MRIIRLKEVMETTGLGRSSIYKYAQEGSFPKPVSLGGRSSGWVLDEVEEWVIEQIAKRDEKLREERK</sequence>
<evidence type="ECO:0000313" key="1">
    <source>
        <dbReference type="EMBL" id="EKF74027.1"/>
    </source>
</evidence>
<dbReference type="Proteomes" id="UP000010164">
    <property type="component" value="Unassembled WGS sequence"/>
</dbReference>
<dbReference type="InterPro" id="IPR052931">
    <property type="entry name" value="Prophage_regulatory_activator"/>
</dbReference>
<keyword evidence="2" id="KW-1185">Reference proteome</keyword>
<keyword evidence="1" id="KW-0238">DNA-binding</keyword>
<dbReference type="InterPro" id="IPR010260">
    <property type="entry name" value="AlpA"/>
</dbReference>
<dbReference type="InterPro" id="IPR009061">
    <property type="entry name" value="DNA-bd_dom_put_sf"/>
</dbReference>
<protein>
    <submittedName>
        <fullName evidence="1">DNA-binding protein</fullName>
    </submittedName>
</protein>
<accession>L0WD37</accession>
<dbReference type="OrthoDB" id="8455288at2"/>
<dbReference type="EMBL" id="AMRJ01000016">
    <property type="protein sequence ID" value="EKF74027.1"/>
    <property type="molecule type" value="Genomic_DNA"/>
</dbReference>